<comment type="subcellular location">
    <subcellularLocation>
        <location evidence="8">Cell membrane</location>
        <topology evidence="8">Peripheral membrane protein</topology>
    </subcellularLocation>
</comment>
<dbReference type="EC" id="7.-.-.-" evidence="8"/>
<feature type="binding site" evidence="8">
    <location>
        <position position="378"/>
    </location>
    <ligand>
        <name>[4Fe-4S] cluster</name>
        <dbReference type="ChEBI" id="CHEBI:49883"/>
        <label>2</label>
    </ligand>
</feature>
<dbReference type="NCBIfam" id="NF003454">
    <property type="entry name" value="PRK05035.1"/>
    <property type="match status" value="1"/>
</dbReference>
<keyword evidence="1 8" id="KW-0813">Transport</keyword>
<sequence length="442" mass="47526">MAGKGTFRSGIHPDGGKELSMDQPVRELVTKGDTVYPMSQHIGAPAAPLVKKGDRVLVGQKIGEAGSFVSANVFSSVSGTVKAVEPRLMVSGEQVMSVIVENDGLFETVEGFGTPRDWHGLSPQDIRSIVKEAGIVGMGGAGFPTHVKISPKDDAAISYVIVNGAECEPYLTSDYRMMLEAPEQIVEGLRILLSLFDNARGVIAVEDNKPRGIQSVRQAVGEDSRISVMPLKTKYPQGAERMLIYAVSGRKINSSMLPSDAGCIVCNVDTTISIYRAVCENKPLIRRIITVTGDAVASPCNFSVRTGTSYQELIDAAGGFKVQPEKIISGGPMMGIALFSTELPVTKTSSALTCFSKDMVAQEAETPCIRCGRCVSACPEHLIPQKMMDCAENFDEAGFEALQGMECCECGSCTFVCPAKRQLTQAFRQMRRSVMASRKKKG</sequence>
<name>A0A4Q7P0F9_9FIRM</name>
<proteinExistence type="inferred from homology"/>
<dbReference type="InterPro" id="IPR026902">
    <property type="entry name" value="RnfC_N"/>
</dbReference>
<organism evidence="11 12">
    <name type="scientific">Cuneatibacter caecimuris</name>
    <dbReference type="NCBI Taxonomy" id="1796618"/>
    <lineage>
        <taxon>Bacteria</taxon>
        <taxon>Bacillati</taxon>
        <taxon>Bacillota</taxon>
        <taxon>Clostridia</taxon>
        <taxon>Lachnospirales</taxon>
        <taxon>Lachnospiraceae</taxon>
        <taxon>Cuneatibacter</taxon>
    </lineage>
</organism>
<evidence type="ECO:0000256" key="7">
    <source>
        <dbReference type="ARBA" id="ARBA00023014"/>
    </source>
</evidence>
<dbReference type="PROSITE" id="PS51379">
    <property type="entry name" value="4FE4S_FER_2"/>
    <property type="match status" value="1"/>
</dbReference>
<reference evidence="11 12" key="1">
    <citation type="submission" date="2019-02" db="EMBL/GenBank/DDBJ databases">
        <title>Genomic Encyclopedia of Type Strains, Phase IV (KMG-IV): sequencing the most valuable type-strain genomes for metagenomic binning, comparative biology and taxonomic classification.</title>
        <authorList>
            <person name="Goeker M."/>
        </authorList>
    </citation>
    <scope>NUCLEOTIDE SEQUENCE [LARGE SCALE GENOMIC DNA]</scope>
    <source>
        <strain evidence="11 12">DSM 29486</strain>
    </source>
</reference>
<feature type="binding site" evidence="8">
    <location>
        <position position="371"/>
    </location>
    <ligand>
        <name>[4Fe-4S] cluster</name>
        <dbReference type="ChEBI" id="CHEBI:49883"/>
        <label>1</label>
    </ligand>
</feature>
<dbReference type="InterPro" id="IPR010208">
    <property type="entry name" value="Ion_transpt_RnfC/RsxC"/>
</dbReference>
<feature type="binding site" evidence="8">
    <location>
        <position position="374"/>
    </location>
    <ligand>
        <name>[4Fe-4S] cluster</name>
        <dbReference type="ChEBI" id="CHEBI:49883"/>
        <label>1</label>
    </ligand>
</feature>
<keyword evidence="3 8" id="KW-0479">Metal-binding</keyword>
<dbReference type="Pfam" id="PF13375">
    <property type="entry name" value="RnfC_N"/>
    <property type="match status" value="1"/>
</dbReference>
<keyword evidence="2 8" id="KW-0004">4Fe-4S</keyword>
<dbReference type="PROSITE" id="PS00198">
    <property type="entry name" value="4FE4S_FER_1"/>
    <property type="match status" value="2"/>
</dbReference>
<dbReference type="GO" id="GO:0009055">
    <property type="term" value="F:electron transfer activity"/>
    <property type="evidence" value="ECO:0007669"/>
    <property type="project" value="InterPro"/>
</dbReference>
<evidence type="ECO:0000256" key="8">
    <source>
        <dbReference type="HAMAP-Rule" id="MF_00461"/>
    </source>
</evidence>
<comment type="cofactor">
    <cofactor evidence="8">
        <name>[4Fe-4S] cluster</name>
        <dbReference type="ChEBI" id="CHEBI:49883"/>
    </cofactor>
    <text evidence="8">Binds 2 [4Fe-4S] clusters per subunit.</text>
</comment>
<dbReference type="InterPro" id="IPR017900">
    <property type="entry name" value="4Fe4S_Fe_S_CS"/>
</dbReference>
<dbReference type="PANTHER" id="PTHR43034:SF2">
    <property type="entry name" value="ION-TRANSLOCATING OXIDOREDUCTASE COMPLEX SUBUNIT C"/>
    <property type="match status" value="1"/>
</dbReference>
<evidence type="ECO:0000256" key="1">
    <source>
        <dbReference type="ARBA" id="ARBA00022448"/>
    </source>
</evidence>
<keyword evidence="8" id="KW-1003">Cell membrane</keyword>
<feature type="binding site" evidence="8">
    <location>
        <position position="410"/>
    </location>
    <ligand>
        <name>[4Fe-4S] cluster</name>
        <dbReference type="ChEBI" id="CHEBI:49883"/>
        <label>2</label>
    </ligand>
</feature>
<evidence type="ECO:0000313" key="11">
    <source>
        <dbReference type="EMBL" id="RZS93027.1"/>
    </source>
</evidence>
<keyword evidence="12" id="KW-1185">Reference proteome</keyword>
<dbReference type="Gene3D" id="3.30.70.20">
    <property type="match status" value="1"/>
</dbReference>
<dbReference type="Gene3D" id="3.10.20.600">
    <property type="match status" value="1"/>
</dbReference>
<feature type="domain" description="4Fe-4S ferredoxin-type" evidence="10">
    <location>
        <begin position="358"/>
        <end position="388"/>
    </location>
</feature>
<evidence type="ECO:0000256" key="5">
    <source>
        <dbReference type="ARBA" id="ARBA00022982"/>
    </source>
</evidence>
<dbReference type="GO" id="GO:0046872">
    <property type="term" value="F:metal ion binding"/>
    <property type="evidence" value="ECO:0007669"/>
    <property type="project" value="UniProtKB-KW"/>
</dbReference>
<evidence type="ECO:0000256" key="6">
    <source>
        <dbReference type="ARBA" id="ARBA00023004"/>
    </source>
</evidence>
<evidence type="ECO:0000259" key="10">
    <source>
        <dbReference type="PROSITE" id="PS51379"/>
    </source>
</evidence>
<comment type="subunit">
    <text evidence="8">The complex is composed of six subunits: RnfA, RnfB, RnfC, RnfD, RnfE and RnfG.</text>
</comment>
<feature type="binding site" evidence="8">
    <location>
        <position position="407"/>
    </location>
    <ligand>
        <name>[4Fe-4S] cluster</name>
        <dbReference type="ChEBI" id="CHEBI:49883"/>
        <label>2</label>
    </ligand>
</feature>
<dbReference type="GO" id="GO:0022900">
    <property type="term" value="P:electron transport chain"/>
    <property type="evidence" value="ECO:0007669"/>
    <property type="project" value="UniProtKB-UniRule"/>
</dbReference>
<dbReference type="EMBL" id="SGXF01000006">
    <property type="protein sequence ID" value="RZS93027.1"/>
    <property type="molecule type" value="Genomic_DNA"/>
</dbReference>
<dbReference type="Proteomes" id="UP000292927">
    <property type="component" value="Unassembled WGS sequence"/>
</dbReference>
<gene>
    <name evidence="8" type="primary">rnfC</name>
    <name evidence="11" type="ORF">EV209_2773</name>
</gene>
<protein>
    <recommendedName>
        <fullName evidence="8">Ion-translocating oxidoreductase complex subunit C</fullName>
        <ecNumber evidence="8">7.-.-.-</ecNumber>
    </recommendedName>
    <alternativeName>
        <fullName evidence="8">Rnf electron transport complex subunit C</fullName>
    </alternativeName>
</protein>
<dbReference type="AlphaFoldDB" id="A0A4Q7P0F9"/>
<dbReference type="GO" id="GO:0051539">
    <property type="term" value="F:4 iron, 4 sulfur cluster binding"/>
    <property type="evidence" value="ECO:0007669"/>
    <property type="project" value="UniProtKB-KW"/>
</dbReference>
<evidence type="ECO:0000256" key="9">
    <source>
        <dbReference type="SAM" id="MobiDB-lite"/>
    </source>
</evidence>
<dbReference type="InterPro" id="IPR037225">
    <property type="entry name" value="Nuo51_FMN-bd_sf"/>
</dbReference>
<dbReference type="PANTHER" id="PTHR43034">
    <property type="entry name" value="ION-TRANSLOCATING OXIDOREDUCTASE COMPLEX SUBUNIT C"/>
    <property type="match status" value="1"/>
</dbReference>
<dbReference type="InterPro" id="IPR017896">
    <property type="entry name" value="4Fe4S_Fe-S-bd"/>
</dbReference>
<evidence type="ECO:0000256" key="2">
    <source>
        <dbReference type="ARBA" id="ARBA00022485"/>
    </source>
</evidence>
<dbReference type="NCBIfam" id="TIGR01945">
    <property type="entry name" value="rnfC"/>
    <property type="match status" value="1"/>
</dbReference>
<dbReference type="SUPFAM" id="SSF46548">
    <property type="entry name" value="alpha-helical ferredoxin"/>
    <property type="match status" value="1"/>
</dbReference>
<dbReference type="Pfam" id="PF10531">
    <property type="entry name" value="SLBB"/>
    <property type="match status" value="1"/>
</dbReference>
<accession>A0A4Q7P0F9</accession>
<keyword evidence="5 8" id="KW-0249">Electron transport</keyword>
<evidence type="ECO:0000256" key="4">
    <source>
        <dbReference type="ARBA" id="ARBA00022737"/>
    </source>
</evidence>
<evidence type="ECO:0000313" key="12">
    <source>
        <dbReference type="Proteomes" id="UP000292927"/>
    </source>
</evidence>
<dbReference type="RefSeq" id="WP_279387340.1">
    <property type="nucleotide sequence ID" value="NZ_SGXF01000006.1"/>
</dbReference>
<dbReference type="Gene3D" id="3.40.50.11540">
    <property type="entry name" value="NADH-ubiquinone oxidoreductase 51kDa subunit"/>
    <property type="match status" value="1"/>
</dbReference>
<keyword evidence="6 8" id="KW-0408">Iron</keyword>
<dbReference type="InterPro" id="IPR019554">
    <property type="entry name" value="Soluble_ligand-bd"/>
</dbReference>
<dbReference type="Pfam" id="PF01512">
    <property type="entry name" value="Complex1_51K"/>
    <property type="match status" value="1"/>
</dbReference>
<feature type="region of interest" description="Disordered" evidence="9">
    <location>
        <begin position="1"/>
        <end position="20"/>
    </location>
</feature>
<feature type="binding site" evidence="8">
    <location>
        <position position="368"/>
    </location>
    <ligand>
        <name>[4Fe-4S] cluster</name>
        <dbReference type="ChEBI" id="CHEBI:49883"/>
        <label>1</label>
    </ligand>
</feature>
<feature type="binding site" evidence="8">
    <location>
        <position position="417"/>
    </location>
    <ligand>
        <name>[4Fe-4S] cluster</name>
        <dbReference type="ChEBI" id="CHEBI:49883"/>
        <label>1</label>
    </ligand>
</feature>
<keyword evidence="7 8" id="KW-0411">Iron-sulfur</keyword>
<evidence type="ECO:0000256" key="3">
    <source>
        <dbReference type="ARBA" id="ARBA00022723"/>
    </source>
</evidence>
<dbReference type="InterPro" id="IPR011538">
    <property type="entry name" value="Nuo51_FMN-bd"/>
</dbReference>
<feature type="binding site" evidence="8">
    <location>
        <position position="413"/>
    </location>
    <ligand>
        <name>[4Fe-4S] cluster</name>
        <dbReference type="ChEBI" id="CHEBI:49883"/>
        <label>2</label>
    </ligand>
</feature>
<comment type="function">
    <text evidence="8">Part of a membrane-bound complex that couples electron transfer with translocation of ions across the membrane.</text>
</comment>
<keyword evidence="8" id="KW-1278">Translocase</keyword>
<dbReference type="HAMAP" id="MF_00461">
    <property type="entry name" value="RsxC_RnfC"/>
    <property type="match status" value="1"/>
</dbReference>
<keyword evidence="4 8" id="KW-0677">Repeat</keyword>
<dbReference type="GO" id="GO:0005886">
    <property type="term" value="C:plasma membrane"/>
    <property type="evidence" value="ECO:0007669"/>
    <property type="project" value="UniProtKB-SubCell"/>
</dbReference>
<keyword evidence="8" id="KW-0472">Membrane</keyword>
<dbReference type="SUPFAM" id="SSF142019">
    <property type="entry name" value="Nqo1 FMN-binding domain-like"/>
    <property type="match status" value="1"/>
</dbReference>
<comment type="caution">
    <text evidence="11">The sequence shown here is derived from an EMBL/GenBank/DDBJ whole genome shotgun (WGS) entry which is preliminary data.</text>
</comment>
<comment type="similarity">
    <text evidence="8">Belongs to the 4Fe4S bacterial-type ferredoxin family. RnfC subfamily.</text>
</comment>